<dbReference type="EMBL" id="ML000683">
    <property type="protein sequence ID" value="RKO83930.1"/>
    <property type="molecule type" value="Genomic_DNA"/>
</dbReference>
<accession>A0A4P9W059</accession>
<gene>
    <name evidence="1" type="ORF">BDK51DRAFT_45542</name>
</gene>
<evidence type="ECO:0000313" key="2">
    <source>
        <dbReference type="Proteomes" id="UP000269721"/>
    </source>
</evidence>
<organism evidence="1 2">
    <name type="scientific">Blyttiomyces helicus</name>
    <dbReference type="NCBI Taxonomy" id="388810"/>
    <lineage>
        <taxon>Eukaryota</taxon>
        <taxon>Fungi</taxon>
        <taxon>Fungi incertae sedis</taxon>
        <taxon>Chytridiomycota</taxon>
        <taxon>Chytridiomycota incertae sedis</taxon>
        <taxon>Chytridiomycetes</taxon>
        <taxon>Chytridiomycetes incertae sedis</taxon>
        <taxon>Blyttiomyces</taxon>
    </lineage>
</organism>
<keyword evidence="2" id="KW-1185">Reference proteome</keyword>
<name>A0A4P9W059_9FUNG</name>
<sequence>MPPKSLPPPVLIDFVATLNLESEVAPYAEGPFRAKLDKLDKEEVARVSGVGCGWAALEKKRMEALYASDRDVRDVSYLQRGERQGSGTRRAQLDRLGLDVQGKRNLEGGLENFDRLTVSILVAQPPSGQPAVSPWALAAETTPSTKEGMLRLGLATVWPLLAAEAPEDRLRLLNGPLEELALKFASHGNATLEIERRTQVGANTKIDIRC</sequence>
<reference evidence="1" key="1">
    <citation type="submission" date="2018-06" db="EMBL/GenBank/DDBJ databases">
        <title>Leveraging single-cell genomics to expand the Fungal Tree of Life.</title>
        <authorList>
            <consortium name="DOE Joint Genome Institute"/>
            <person name="Ahrendt S.R."/>
            <person name="Quandt C.A."/>
            <person name="Ciobanu D."/>
            <person name="Clum A."/>
            <person name="Salamov A."/>
            <person name="Andreopoulos B."/>
            <person name="Cheng J.-F."/>
            <person name="Woyke T."/>
            <person name="Pelin A."/>
            <person name="Henrissat B."/>
            <person name="Reynolds N."/>
            <person name="Benny G.L."/>
            <person name="Smith M.E."/>
            <person name="James T.Y."/>
            <person name="Grigoriev I.V."/>
        </authorList>
    </citation>
    <scope>NUCLEOTIDE SEQUENCE</scope>
    <source>
        <strain evidence="1">Perch Fen</strain>
    </source>
</reference>
<dbReference type="AlphaFoldDB" id="A0A4P9W059"/>
<dbReference type="Proteomes" id="UP000269721">
    <property type="component" value="Unassembled WGS sequence"/>
</dbReference>
<evidence type="ECO:0000313" key="1">
    <source>
        <dbReference type="EMBL" id="RKO83930.1"/>
    </source>
</evidence>
<protein>
    <submittedName>
        <fullName evidence="1">Uncharacterized protein</fullName>
    </submittedName>
</protein>
<proteinExistence type="predicted"/>